<dbReference type="PANTHER" id="PTHR46796:SF14">
    <property type="entry name" value="TRANSCRIPTIONAL REGULATORY PROTEIN"/>
    <property type="match status" value="1"/>
</dbReference>
<keyword evidence="6" id="KW-1185">Reference proteome</keyword>
<dbReference type="InterPro" id="IPR050204">
    <property type="entry name" value="AraC_XylS_family_regulators"/>
</dbReference>
<accession>A0ABY4X7F7</accession>
<sequence length="186" mass="20447">MSPNATASTTPASHQAPPYLLDLIGRAERAIEVDPALTRRYLDEVRGLLAGERDDPLDRILLPGAVPTSGDAPAKGGLAAWQLRRVRDHVEANLDGTILVEDLSGVAKLSPGHFCRAFKASTGDTPHGYVVRQRIRRAQRMMLSTQDSLSQIACACGLTDQAHLTRLFRRFVNDTPLAWRRTWRAA</sequence>
<dbReference type="PROSITE" id="PS01124">
    <property type="entry name" value="HTH_ARAC_FAMILY_2"/>
    <property type="match status" value="1"/>
</dbReference>
<dbReference type="EMBL" id="CP084930">
    <property type="protein sequence ID" value="USI72834.1"/>
    <property type="molecule type" value="Genomic_DNA"/>
</dbReference>
<evidence type="ECO:0000256" key="2">
    <source>
        <dbReference type="ARBA" id="ARBA00023125"/>
    </source>
</evidence>
<keyword evidence="2" id="KW-0238">DNA-binding</keyword>
<dbReference type="SMART" id="SM00342">
    <property type="entry name" value="HTH_ARAC"/>
    <property type="match status" value="1"/>
</dbReference>
<dbReference type="SUPFAM" id="SSF46689">
    <property type="entry name" value="Homeodomain-like"/>
    <property type="match status" value="2"/>
</dbReference>
<feature type="domain" description="HTH araC/xylS-type" evidence="4">
    <location>
        <begin position="84"/>
        <end position="182"/>
    </location>
</feature>
<dbReference type="InterPro" id="IPR018060">
    <property type="entry name" value="HTH_AraC"/>
</dbReference>
<proteinExistence type="predicted"/>
<dbReference type="Proteomes" id="UP001056937">
    <property type="component" value="Chromosome 1"/>
</dbReference>
<dbReference type="Gene3D" id="1.10.10.60">
    <property type="entry name" value="Homeodomain-like"/>
    <property type="match status" value="1"/>
</dbReference>
<dbReference type="RefSeq" id="WP_252166643.1">
    <property type="nucleotide sequence ID" value="NZ_CP084930.1"/>
</dbReference>
<name>A0ABY4X7F7_9SPHN</name>
<dbReference type="PROSITE" id="PS00041">
    <property type="entry name" value="HTH_ARAC_FAMILY_1"/>
    <property type="match status" value="1"/>
</dbReference>
<keyword evidence="3" id="KW-0804">Transcription</keyword>
<dbReference type="InterPro" id="IPR009057">
    <property type="entry name" value="Homeodomain-like_sf"/>
</dbReference>
<evidence type="ECO:0000259" key="4">
    <source>
        <dbReference type="PROSITE" id="PS01124"/>
    </source>
</evidence>
<dbReference type="Pfam" id="PF12833">
    <property type="entry name" value="HTH_18"/>
    <property type="match status" value="1"/>
</dbReference>
<reference evidence="5" key="1">
    <citation type="journal article" date="2022" name="Toxins">
        <title>Genomic Analysis of Sphingopyxis sp. USTB-05 for Biodegrading Cyanobacterial Hepatotoxins.</title>
        <authorList>
            <person name="Liu C."/>
            <person name="Xu Q."/>
            <person name="Zhao Z."/>
            <person name="Zhang H."/>
            <person name="Liu X."/>
            <person name="Yin C."/>
            <person name="Liu Y."/>
            <person name="Yan H."/>
        </authorList>
    </citation>
    <scope>NUCLEOTIDE SEQUENCE</scope>
    <source>
        <strain evidence="5">NBD5</strain>
    </source>
</reference>
<organism evidence="5 6">
    <name type="scientific">Sphingomonas morindae</name>
    <dbReference type="NCBI Taxonomy" id="1541170"/>
    <lineage>
        <taxon>Bacteria</taxon>
        <taxon>Pseudomonadati</taxon>
        <taxon>Pseudomonadota</taxon>
        <taxon>Alphaproteobacteria</taxon>
        <taxon>Sphingomonadales</taxon>
        <taxon>Sphingomonadaceae</taxon>
        <taxon>Sphingomonas</taxon>
    </lineage>
</organism>
<gene>
    <name evidence="5" type="ORF">LHA26_16440</name>
</gene>
<dbReference type="PANTHER" id="PTHR46796">
    <property type="entry name" value="HTH-TYPE TRANSCRIPTIONAL ACTIVATOR RHAS-RELATED"/>
    <property type="match status" value="1"/>
</dbReference>
<evidence type="ECO:0000313" key="6">
    <source>
        <dbReference type="Proteomes" id="UP001056937"/>
    </source>
</evidence>
<evidence type="ECO:0000256" key="1">
    <source>
        <dbReference type="ARBA" id="ARBA00023015"/>
    </source>
</evidence>
<dbReference type="InterPro" id="IPR018062">
    <property type="entry name" value="HTH_AraC-typ_CS"/>
</dbReference>
<protein>
    <submittedName>
        <fullName evidence="5">AraC family transcriptional regulator</fullName>
    </submittedName>
</protein>
<evidence type="ECO:0000313" key="5">
    <source>
        <dbReference type="EMBL" id="USI72834.1"/>
    </source>
</evidence>
<evidence type="ECO:0000256" key="3">
    <source>
        <dbReference type="ARBA" id="ARBA00023163"/>
    </source>
</evidence>
<keyword evidence="1" id="KW-0805">Transcription regulation</keyword>